<dbReference type="GO" id="GO:0008757">
    <property type="term" value="F:S-adenosylmethionine-dependent methyltransferase activity"/>
    <property type="evidence" value="ECO:0007669"/>
    <property type="project" value="InterPro"/>
</dbReference>
<evidence type="ECO:0000313" key="5">
    <source>
        <dbReference type="EMBL" id="SFQ18160.1"/>
    </source>
</evidence>
<dbReference type="Proteomes" id="UP000182624">
    <property type="component" value="Unassembled WGS sequence"/>
</dbReference>
<name>A0A1I5WEJ4_9FIRM</name>
<dbReference type="InterPro" id="IPR029063">
    <property type="entry name" value="SAM-dependent_MTases_sf"/>
</dbReference>
<dbReference type="RefSeq" id="WP_074889852.1">
    <property type="nucleotide sequence ID" value="NZ_FOXO01000022.1"/>
</dbReference>
<dbReference type="OrthoDB" id="9774345at2"/>
<dbReference type="CDD" id="cd02440">
    <property type="entry name" value="AdoMet_MTases"/>
    <property type="match status" value="1"/>
</dbReference>
<protein>
    <submittedName>
        <fullName evidence="5">Methyltransferase domain-containing protein</fullName>
    </submittedName>
</protein>
<dbReference type="EMBL" id="FOXO01000022">
    <property type="protein sequence ID" value="SFQ18160.1"/>
    <property type="molecule type" value="Genomic_DNA"/>
</dbReference>
<gene>
    <name evidence="5" type="ORF">SAMN04487928_12212</name>
</gene>
<organism evidence="5 6">
    <name type="scientific">Butyrivibrio proteoclasticus</name>
    <dbReference type="NCBI Taxonomy" id="43305"/>
    <lineage>
        <taxon>Bacteria</taxon>
        <taxon>Bacillati</taxon>
        <taxon>Bacillota</taxon>
        <taxon>Clostridia</taxon>
        <taxon>Lachnospirales</taxon>
        <taxon>Lachnospiraceae</taxon>
        <taxon>Butyrivibrio</taxon>
    </lineage>
</organism>
<reference evidence="6" key="1">
    <citation type="submission" date="2016-10" db="EMBL/GenBank/DDBJ databases">
        <authorList>
            <person name="Varghese N."/>
            <person name="Submissions S."/>
        </authorList>
    </citation>
    <scope>NUCLEOTIDE SEQUENCE [LARGE SCALE GENOMIC DNA]</scope>
    <source>
        <strain evidence="6">P18</strain>
    </source>
</reference>
<keyword evidence="2 5" id="KW-0489">Methyltransferase</keyword>
<dbReference type="PANTHER" id="PTHR44942">
    <property type="entry name" value="METHYLTRANSF_11 DOMAIN-CONTAINING PROTEIN"/>
    <property type="match status" value="1"/>
</dbReference>
<sequence length="257" mass="30299">MNNKSFDSHRIAEGYAKRPWLHKGVIDRFRKDCDLSEDYMFSNGLYVGCGAGLSTKALKTICRHVTGTDIAESMVEVCNELYGSDETYSFYTAGAEDTLMPDEKYDVVSAAGMVNWVDEKKFMENLIEVTKDECFIIIYDFWITDKMKNVPEYARWYQDEYLKRFPKPLRKENIWTDADLINGLKMYKQINYELIHSFSLDDFIDFMMIQSNVNAKIESGEMVELQVRRWMKDTLSPIFKDKEQELIFDGYTWYIKR</sequence>
<dbReference type="SUPFAM" id="SSF53335">
    <property type="entry name" value="S-adenosyl-L-methionine-dependent methyltransferases"/>
    <property type="match status" value="1"/>
</dbReference>
<dbReference type="Gene3D" id="3.40.50.150">
    <property type="entry name" value="Vaccinia Virus protein VP39"/>
    <property type="match status" value="1"/>
</dbReference>
<proteinExistence type="inferred from homology"/>
<comment type="similarity">
    <text evidence="1">Belongs to the methyltransferase superfamily.</text>
</comment>
<dbReference type="PANTHER" id="PTHR44942:SF4">
    <property type="entry name" value="METHYLTRANSFERASE TYPE 11 DOMAIN-CONTAINING PROTEIN"/>
    <property type="match status" value="1"/>
</dbReference>
<feature type="domain" description="Methyltransferase type 11" evidence="4">
    <location>
        <begin position="45"/>
        <end position="137"/>
    </location>
</feature>
<dbReference type="Pfam" id="PF08241">
    <property type="entry name" value="Methyltransf_11"/>
    <property type="match status" value="1"/>
</dbReference>
<dbReference type="InterPro" id="IPR051052">
    <property type="entry name" value="Diverse_substrate_MTase"/>
</dbReference>
<evidence type="ECO:0000313" key="6">
    <source>
        <dbReference type="Proteomes" id="UP000182624"/>
    </source>
</evidence>
<dbReference type="InterPro" id="IPR013216">
    <property type="entry name" value="Methyltransf_11"/>
</dbReference>
<evidence type="ECO:0000256" key="1">
    <source>
        <dbReference type="ARBA" id="ARBA00008361"/>
    </source>
</evidence>
<keyword evidence="3 5" id="KW-0808">Transferase</keyword>
<dbReference type="GO" id="GO:0032259">
    <property type="term" value="P:methylation"/>
    <property type="evidence" value="ECO:0007669"/>
    <property type="project" value="UniProtKB-KW"/>
</dbReference>
<accession>A0A1I5WEJ4</accession>
<dbReference type="AlphaFoldDB" id="A0A1I5WEJ4"/>
<evidence type="ECO:0000256" key="2">
    <source>
        <dbReference type="ARBA" id="ARBA00022603"/>
    </source>
</evidence>
<evidence type="ECO:0000259" key="4">
    <source>
        <dbReference type="Pfam" id="PF08241"/>
    </source>
</evidence>
<keyword evidence="6" id="KW-1185">Reference proteome</keyword>
<evidence type="ECO:0000256" key="3">
    <source>
        <dbReference type="ARBA" id="ARBA00022679"/>
    </source>
</evidence>